<organism evidence="14 15">
    <name type="scientific">Sphingomonas edaphi</name>
    <dbReference type="NCBI Taxonomy" id="2315689"/>
    <lineage>
        <taxon>Bacteria</taxon>
        <taxon>Pseudomonadati</taxon>
        <taxon>Pseudomonadota</taxon>
        <taxon>Alphaproteobacteria</taxon>
        <taxon>Sphingomonadales</taxon>
        <taxon>Sphingomonadaceae</taxon>
        <taxon>Sphingomonas</taxon>
    </lineage>
</organism>
<dbReference type="Gene3D" id="3.30.1300.10">
    <property type="entry name" value="Pantoate-beta-alanine ligase, C-terminal domain"/>
    <property type="match status" value="1"/>
</dbReference>
<feature type="binding site" evidence="13">
    <location>
        <position position="61"/>
    </location>
    <ligand>
        <name>(R)-pantoate</name>
        <dbReference type="ChEBI" id="CHEBI:15980"/>
    </ligand>
</feature>
<evidence type="ECO:0000256" key="12">
    <source>
        <dbReference type="ARBA" id="ARBA00055042"/>
    </source>
</evidence>
<feature type="binding site" evidence="13">
    <location>
        <begin position="184"/>
        <end position="187"/>
    </location>
    <ligand>
        <name>ATP</name>
        <dbReference type="ChEBI" id="CHEBI:30616"/>
    </ligand>
</feature>
<feature type="active site" description="Proton donor" evidence="13">
    <location>
        <position position="37"/>
    </location>
</feature>
<dbReference type="PANTHER" id="PTHR21299">
    <property type="entry name" value="CYTIDYLATE KINASE/PANTOATE-BETA-ALANINE LIGASE"/>
    <property type="match status" value="1"/>
</dbReference>
<comment type="subunit">
    <text evidence="13">Homodimer.</text>
</comment>
<evidence type="ECO:0000256" key="8">
    <source>
        <dbReference type="ARBA" id="ARBA00022655"/>
    </source>
</evidence>
<keyword evidence="6 13" id="KW-0963">Cytoplasm</keyword>
<keyword evidence="9 13" id="KW-0547">Nucleotide-binding</keyword>
<comment type="caution">
    <text evidence="14">The sequence shown here is derived from an EMBL/GenBank/DDBJ whole genome shotgun (WGS) entry which is preliminary data.</text>
</comment>
<dbReference type="EMBL" id="QXTF01000002">
    <property type="protein sequence ID" value="RIX29070.1"/>
    <property type="molecule type" value="Genomic_DNA"/>
</dbReference>
<dbReference type="InterPro" id="IPR014729">
    <property type="entry name" value="Rossmann-like_a/b/a_fold"/>
</dbReference>
<feature type="binding site" evidence="13">
    <location>
        <position position="176"/>
    </location>
    <ligand>
        <name>ATP</name>
        <dbReference type="ChEBI" id="CHEBI:30616"/>
    </ligand>
</feature>
<comment type="pathway">
    <text evidence="2 13">Cofactor biosynthesis; (R)-pantothenate biosynthesis; (R)-pantothenate from (R)-pantoate and beta-alanine: step 1/1.</text>
</comment>
<evidence type="ECO:0000256" key="11">
    <source>
        <dbReference type="ARBA" id="ARBA00048258"/>
    </source>
</evidence>
<feature type="binding site" evidence="13">
    <location>
        <begin position="147"/>
        <end position="150"/>
    </location>
    <ligand>
        <name>ATP</name>
        <dbReference type="ChEBI" id="CHEBI:30616"/>
    </ligand>
</feature>
<dbReference type="GO" id="GO:0015940">
    <property type="term" value="P:pantothenate biosynthetic process"/>
    <property type="evidence" value="ECO:0007669"/>
    <property type="project" value="UniProtKB-UniRule"/>
</dbReference>
<evidence type="ECO:0000256" key="2">
    <source>
        <dbReference type="ARBA" id="ARBA00004990"/>
    </source>
</evidence>
<dbReference type="PANTHER" id="PTHR21299:SF1">
    <property type="entry name" value="PANTOATE--BETA-ALANINE LIGASE"/>
    <property type="match status" value="1"/>
</dbReference>
<gene>
    <name evidence="13" type="primary">panC</name>
    <name evidence="14" type="ORF">D3M59_07020</name>
</gene>
<dbReference type="AlphaFoldDB" id="A0A418PZN9"/>
<dbReference type="GO" id="GO:0004592">
    <property type="term" value="F:pantoate-beta-alanine ligase activity"/>
    <property type="evidence" value="ECO:0007669"/>
    <property type="project" value="UniProtKB-UniRule"/>
</dbReference>
<dbReference type="Pfam" id="PF02569">
    <property type="entry name" value="Pantoate_ligase"/>
    <property type="match status" value="1"/>
</dbReference>
<keyword evidence="15" id="KW-1185">Reference proteome</keyword>
<feature type="binding site" evidence="13">
    <location>
        <position position="153"/>
    </location>
    <ligand>
        <name>(R)-pantoate</name>
        <dbReference type="ChEBI" id="CHEBI:15980"/>
    </ligand>
</feature>
<dbReference type="Proteomes" id="UP000285023">
    <property type="component" value="Unassembled WGS sequence"/>
</dbReference>
<evidence type="ECO:0000313" key="14">
    <source>
        <dbReference type="EMBL" id="RIX29070.1"/>
    </source>
</evidence>
<comment type="miscellaneous">
    <text evidence="13">The reaction proceeds by a bi uni uni bi ping pong mechanism.</text>
</comment>
<dbReference type="UniPathway" id="UPA00028">
    <property type="reaction ID" value="UER00005"/>
</dbReference>
<evidence type="ECO:0000256" key="6">
    <source>
        <dbReference type="ARBA" id="ARBA00022490"/>
    </source>
</evidence>
<dbReference type="GO" id="GO:0005524">
    <property type="term" value="F:ATP binding"/>
    <property type="evidence" value="ECO:0007669"/>
    <property type="project" value="UniProtKB-KW"/>
</dbReference>
<dbReference type="OrthoDB" id="9773087at2"/>
<dbReference type="Gene3D" id="3.40.50.620">
    <property type="entry name" value="HUPs"/>
    <property type="match status" value="1"/>
</dbReference>
<dbReference type="EC" id="6.3.2.1" evidence="4 13"/>
<dbReference type="InterPro" id="IPR042176">
    <property type="entry name" value="Pantoate_ligase_C"/>
</dbReference>
<evidence type="ECO:0000256" key="4">
    <source>
        <dbReference type="ARBA" id="ARBA00012219"/>
    </source>
</evidence>
<evidence type="ECO:0000256" key="3">
    <source>
        <dbReference type="ARBA" id="ARBA00009256"/>
    </source>
</evidence>
<dbReference type="CDD" id="cd00560">
    <property type="entry name" value="PanC"/>
    <property type="match status" value="1"/>
</dbReference>
<dbReference type="GO" id="GO:0005829">
    <property type="term" value="C:cytosol"/>
    <property type="evidence" value="ECO:0007669"/>
    <property type="project" value="TreeGrafter"/>
</dbReference>
<keyword evidence="10 13" id="KW-0067">ATP-binding</keyword>
<evidence type="ECO:0000256" key="10">
    <source>
        <dbReference type="ARBA" id="ARBA00022840"/>
    </source>
</evidence>
<sequence>MQIVREMSDLGPLLTSWRKSGLRIALVPTMGALHDGHLALVRAAQQEADRVIATIFVNPLQFNDKGDLDRYPRTEDADIAKLEAAGCDVVWLPRPAQLYPEGFATTVSVRGVSDRWEGAHRPGHFDGVATVVAKLFIACGPDIAIFGEKDWQQLAVIRRMAGDLGIPVTIIGHPTVRENDGLAMSSRNALLSAEDREKAIALPRALEDACQRIAAGEVVGEVLKDSLEALAAAGFGAADYLAYVDGATLEALEHYRDGGRLIAAASLGKVRLIDNIRVVSVTDRKTRSPTR</sequence>
<dbReference type="RefSeq" id="WP_119532957.1">
    <property type="nucleotide sequence ID" value="NZ_QXTF01000002.1"/>
</dbReference>
<protein>
    <recommendedName>
        <fullName evidence="5 13">Pantothenate synthetase</fullName>
        <shortName evidence="13">PS</shortName>
        <ecNumber evidence="4 13">6.3.2.1</ecNumber>
    </recommendedName>
    <alternativeName>
        <fullName evidence="13">Pantoate--beta-alanine ligase</fullName>
    </alternativeName>
    <alternativeName>
        <fullName evidence="13">Pantoate-activating enzyme</fullName>
    </alternativeName>
</protein>
<feature type="binding site" evidence="13">
    <location>
        <begin position="30"/>
        <end position="37"/>
    </location>
    <ligand>
        <name>ATP</name>
        <dbReference type="ChEBI" id="CHEBI:30616"/>
    </ligand>
</feature>
<comment type="function">
    <text evidence="12 13">Catalyzes the condensation of pantoate with beta-alanine in an ATP-dependent reaction via a pantoyl-adenylate intermediate.</text>
</comment>
<evidence type="ECO:0000313" key="15">
    <source>
        <dbReference type="Proteomes" id="UP000285023"/>
    </source>
</evidence>
<dbReference type="NCBIfam" id="TIGR00018">
    <property type="entry name" value="panC"/>
    <property type="match status" value="1"/>
</dbReference>
<evidence type="ECO:0000256" key="5">
    <source>
        <dbReference type="ARBA" id="ARBA00014155"/>
    </source>
</evidence>
<dbReference type="SUPFAM" id="SSF52374">
    <property type="entry name" value="Nucleotidylyl transferase"/>
    <property type="match status" value="1"/>
</dbReference>
<reference evidence="14 15" key="1">
    <citation type="submission" date="2018-09" db="EMBL/GenBank/DDBJ databases">
        <title>Sphingomonas sp. DAC4.</title>
        <authorList>
            <person name="Seo T."/>
        </authorList>
    </citation>
    <scope>NUCLEOTIDE SEQUENCE [LARGE SCALE GENOMIC DNA]</scope>
    <source>
        <strain evidence="14 15">DAC4</strain>
    </source>
</reference>
<comment type="catalytic activity">
    <reaction evidence="11 13">
        <text>(R)-pantoate + beta-alanine + ATP = (R)-pantothenate + AMP + diphosphate + H(+)</text>
        <dbReference type="Rhea" id="RHEA:10912"/>
        <dbReference type="ChEBI" id="CHEBI:15378"/>
        <dbReference type="ChEBI" id="CHEBI:15980"/>
        <dbReference type="ChEBI" id="CHEBI:29032"/>
        <dbReference type="ChEBI" id="CHEBI:30616"/>
        <dbReference type="ChEBI" id="CHEBI:33019"/>
        <dbReference type="ChEBI" id="CHEBI:57966"/>
        <dbReference type="ChEBI" id="CHEBI:456215"/>
        <dbReference type="EC" id="6.3.2.1"/>
    </reaction>
</comment>
<evidence type="ECO:0000256" key="13">
    <source>
        <dbReference type="HAMAP-Rule" id="MF_00158"/>
    </source>
</evidence>
<feature type="binding site" evidence="13">
    <location>
        <position position="61"/>
    </location>
    <ligand>
        <name>beta-alanine</name>
        <dbReference type="ChEBI" id="CHEBI:57966"/>
    </ligand>
</feature>
<keyword evidence="8 13" id="KW-0566">Pantothenate biosynthesis</keyword>
<accession>A0A418PZN9</accession>
<dbReference type="HAMAP" id="MF_00158">
    <property type="entry name" value="PanC"/>
    <property type="match status" value="1"/>
</dbReference>
<proteinExistence type="inferred from homology"/>
<keyword evidence="7 13" id="KW-0436">Ligase</keyword>
<comment type="subcellular location">
    <subcellularLocation>
        <location evidence="1 13">Cytoplasm</location>
    </subcellularLocation>
</comment>
<evidence type="ECO:0000256" key="1">
    <source>
        <dbReference type="ARBA" id="ARBA00004496"/>
    </source>
</evidence>
<name>A0A418PZN9_9SPHN</name>
<comment type="similarity">
    <text evidence="3 13">Belongs to the pantothenate synthetase family.</text>
</comment>
<evidence type="ECO:0000256" key="9">
    <source>
        <dbReference type="ARBA" id="ARBA00022741"/>
    </source>
</evidence>
<dbReference type="FunFam" id="3.40.50.620:FF:000114">
    <property type="entry name" value="Pantothenate synthetase"/>
    <property type="match status" value="1"/>
</dbReference>
<dbReference type="InterPro" id="IPR003721">
    <property type="entry name" value="Pantoate_ligase"/>
</dbReference>
<evidence type="ECO:0000256" key="7">
    <source>
        <dbReference type="ARBA" id="ARBA00022598"/>
    </source>
</evidence>